<comment type="caution">
    <text evidence="1">The sequence shown here is derived from an EMBL/GenBank/DDBJ whole genome shotgun (WGS) entry which is preliminary data.</text>
</comment>
<evidence type="ECO:0000313" key="2">
    <source>
        <dbReference type="Proteomes" id="UP000320176"/>
    </source>
</evidence>
<accession>A0A5C6A008</accession>
<sequence>MAGGRALLPVHRPCEAVTWPRLTRSRRRRRVPRLALRCNTVGSVSCAFGYGSTKAIAQTNAGLLKVWCCVFLGLRKFMSQLPAQLVAPVSLRRWPWA</sequence>
<dbReference type="AlphaFoldDB" id="A0A5C6A008"/>
<name>A0A5C6A008_9BACT</name>
<dbReference type="EMBL" id="SJPN01000010">
    <property type="protein sequence ID" value="TWT92725.1"/>
    <property type="molecule type" value="Genomic_DNA"/>
</dbReference>
<reference evidence="1 2" key="1">
    <citation type="submission" date="2019-02" db="EMBL/GenBank/DDBJ databases">
        <title>Deep-cultivation of Planctomycetes and their phenomic and genomic characterization uncovers novel biology.</title>
        <authorList>
            <person name="Wiegand S."/>
            <person name="Jogler M."/>
            <person name="Boedeker C."/>
            <person name="Pinto D."/>
            <person name="Vollmers J."/>
            <person name="Rivas-Marin E."/>
            <person name="Kohn T."/>
            <person name="Peeters S.H."/>
            <person name="Heuer A."/>
            <person name="Rast P."/>
            <person name="Oberbeckmann S."/>
            <person name="Bunk B."/>
            <person name="Jeske O."/>
            <person name="Meyerdierks A."/>
            <person name="Storesund J.E."/>
            <person name="Kallscheuer N."/>
            <person name="Luecker S."/>
            <person name="Lage O.M."/>
            <person name="Pohl T."/>
            <person name="Merkel B.J."/>
            <person name="Hornburger P."/>
            <person name="Mueller R.-W."/>
            <person name="Bruemmer F."/>
            <person name="Labrenz M."/>
            <person name="Spormann A.M."/>
            <person name="Op Den Camp H."/>
            <person name="Overmann J."/>
            <person name="Amann R."/>
            <person name="Jetten M.S.M."/>
            <person name="Mascher T."/>
            <person name="Medema M.H."/>
            <person name="Devos D.P."/>
            <person name="Kaster A.-K."/>
            <person name="Ovreas L."/>
            <person name="Rohde M."/>
            <person name="Galperin M.Y."/>
            <person name="Jogler C."/>
        </authorList>
    </citation>
    <scope>NUCLEOTIDE SEQUENCE [LARGE SCALE GENOMIC DNA]</scope>
    <source>
        <strain evidence="1 2">Pla52n</strain>
    </source>
</reference>
<evidence type="ECO:0000313" key="1">
    <source>
        <dbReference type="EMBL" id="TWT92725.1"/>
    </source>
</evidence>
<dbReference type="Proteomes" id="UP000320176">
    <property type="component" value="Unassembled WGS sequence"/>
</dbReference>
<proteinExistence type="predicted"/>
<keyword evidence="2" id="KW-1185">Reference proteome</keyword>
<gene>
    <name evidence="1" type="ORF">Pla52n_60900</name>
</gene>
<protein>
    <submittedName>
        <fullName evidence="1">Uncharacterized protein</fullName>
    </submittedName>
</protein>
<organism evidence="1 2">
    <name type="scientific">Stieleria varia</name>
    <dbReference type="NCBI Taxonomy" id="2528005"/>
    <lineage>
        <taxon>Bacteria</taxon>
        <taxon>Pseudomonadati</taxon>
        <taxon>Planctomycetota</taxon>
        <taxon>Planctomycetia</taxon>
        <taxon>Pirellulales</taxon>
        <taxon>Pirellulaceae</taxon>
        <taxon>Stieleria</taxon>
    </lineage>
</organism>